<organism evidence="1 2">
    <name type="scientific">Pisolithus tinctorius Marx 270</name>
    <dbReference type="NCBI Taxonomy" id="870435"/>
    <lineage>
        <taxon>Eukaryota</taxon>
        <taxon>Fungi</taxon>
        <taxon>Dikarya</taxon>
        <taxon>Basidiomycota</taxon>
        <taxon>Agaricomycotina</taxon>
        <taxon>Agaricomycetes</taxon>
        <taxon>Agaricomycetidae</taxon>
        <taxon>Boletales</taxon>
        <taxon>Sclerodermatineae</taxon>
        <taxon>Pisolithaceae</taxon>
        <taxon>Pisolithus</taxon>
    </lineage>
</organism>
<evidence type="ECO:0000313" key="2">
    <source>
        <dbReference type="Proteomes" id="UP000054217"/>
    </source>
</evidence>
<dbReference type="Proteomes" id="UP000054217">
    <property type="component" value="Unassembled WGS sequence"/>
</dbReference>
<gene>
    <name evidence="1" type="ORF">M404DRAFT_1004453</name>
</gene>
<keyword evidence="2" id="KW-1185">Reference proteome</keyword>
<protein>
    <submittedName>
        <fullName evidence="1">Uncharacterized protein</fullName>
    </submittedName>
</protein>
<reference evidence="1 2" key="1">
    <citation type="submission" date="2014-04" db="EMBL/GenBank/DDBJ databases">
        <authorList>
            <consortium name="DOE Joint Genome Institute"/>
            <person name="Kuo A."/>
            <person name="Kohler A."/>
            <person name="Costa M.D."/>
            <person name="Nagy L.G."/>
            <person name="Floudas D."/>
            <person name="Copeland A."/>
            <person name="Barry K.W."/>
            <person name="Cichocki N."/>
            <person name="Veneault-Fourrey C."/>
            <person name="LaButti K."/>
            <person name="Lindquist E.A."/>
            <person name="Lipzen A."/>
            <person name="Lundell T."/>
            <person name="Morin E."/>
            <person name="Murat C."/>
            <person name="Sun H."/>
            <person name="Tunlid A."/>
            <person name="Henrissat B."/>
            <person name="Grigoriev I.V."/>
            <person name="Hibbett D.S."/>
            <person name="Martin F."/>
            <person name="Nordberg H.P."/>
            <person name="Cantor M.N."/>
            <person name="Hua S.X."/>
        </authorList>
    </citation>
    <scope>NUCLEOTIDE SEQUENCE [LARGE SCALE GENOMIC DNA]</scope>
    <source>
        <strain evidence="1 2">Marx 270</strain>
    </source>
</reference>
<sequence>MDVVNFLVGDETVICRPAGYCICHPSGVMVPRVWTDDKAWISYAIDINEGRI</sequence>
<dbReference type="EMBL" id="KN832002">
    <property type="protein sequence ID" value="KIN99736.1"/>
    <property type="molecule type" value="Genomic_DNA"/>
</dbReference>
<name>A0A0C3JQF4_PISTI</name>
<proteinExistence type="predicted"/>
<reference evidence="2" key="2">
    <citation type="submission" date="2015-01" db="EMBL/GenBank/DDBJ databases">
        <title>Evolutionary Origins and Diversification of the Mycorrhizal Mutualists.</title>
        <authorList>
            <consortium name="DOE Joint Genome Institute"/>
            <consortium name="Mycorrhizal Genomics Consortium"/>
            <person name="Kohler A."/>
            <person name="Kuo A."/>
            <person name="Nagy L.G."/>
            <person name="Floudas D."/>
            <person name="Copeland A."/>
            <person name="Barry K.W."/>
            <person name="Cichocki N."/>
            <person name="Veneault-Fourrey C."/>
            <person name="LaButti K."/>
            <person name="Lindquist E.A."/>
            <person name="Lipzen A."/>
            <person name="Lundell T."/>
            <person name="Morin E."/>
            <person name="Murat C."/>
            <person name="Riley R."/>
            <person name="Ohm R."/>
            <person name="Sun H."/>
            <person name="Tunlid A."/>
            <person name="Henrissat B."/>
            <person name="Grigoriev I.V."/>
            <person name="Hibbett D.S."/>
            <person name="Martin F."/>
        </authorList>
    </citation>
    <scope>NUCLEOTIDE SEQUENCE [LARGE SCALE GENOMIC DNA]</scope>
    <source>
        <strain evidence="2">Marx 270</strain>
    </source>
</reference>
<accession>A0A0C3JQF4</accession>
<dbReference type="InParanoid" id="A0A0C3JQF4"/>
<evidence type="ECO:0000313" key="1">
    <source>
        <dbReference type="EMBL" id="KIN99736.1"/>
    </source>
</evidence>
<dbReference type="HOGENOM" id="CLU_3088245_0_0_1"/>
<dbReference type="AlphaFoldDB" id="A0A0C3JQF4"/>